<evidence type="ECO:0000313" key="5">
    <source>
        <dbReference type="Proteomes" id="UP000276349"/>
    </source>
</evidence>
<accession>A0A431UUH2</accession>
<dbReference type="PANTHER" id="PTHR43308:SF5">
    <property type="entry name" value="S-LAYER PROTEIN _ PEPTIDOGLYCAN ENDO-BETA-N-ACETYLGLUCOSAMINIDASE"/>
    <property type="match status" value="1"/>
</dbReference>
<evidence type="ECO:0000259" key="3">
    <source>
        <dbReference type="PROSITE" id="PS51272"/>
    </source>
</evidence>
<sequence>MEDLDLKGKWKFFILNSLALFTFLFMNIGSSQAATFKDVPSKHPNSSEIEFLVQEGIIKGYDNLTFKPDNNVTNAQVATMIARTLNLDLENRPNPNFLDVSKNHGAYDAIAAVVDERIFPKGKMFYPNEPITREKMAHVLVNAFDLTGKSSVRFKDVSTKSSYYAAISTLAANNITTGYTDGTFKPKSPLTRSHFSAFLSRVLVPDYIPVTGKFKFNKNYQYTFEYIENNGRIGTEVYTYKKSDKNTDLWSVTDESGSSRNYQSILTDSRFKFFAPKQGNLDEYLKFSIPSPVKLGSTWSYAYNDSYLSVRYTVTSMSESVDTEAGTFNQVMEVESTDGYLYYFDQQYGHILTYDLDNDQVVYELIDLKKN</sequence>
<evidence type="ECO:0000256" key="1">
    <source>
        <dbReference type="ARBA" id="ARBA00022729"/>
    </source>
</evidence>
<gene>
    <name evidence="4" type="ORF">EKG35_06625</name>
</gene>
<organism evidence="4 5">
    <name type="scientific">Lysinibacillus telephonicus</name>
    <dbReference type="NCBI Taxonomy" id="1714840"/>
    <lineage>
        <taxon>Bacteria</taxon>
        <taxon>Bacillati</taxon>
        <taxon>Bacillota</taxon>
        <taxon>Bacilli</taxon>
        <taxon>Bacillales</taxon>
        <taxon>Bacillaceae</taxon>
        <taxon>Lysinibacillus</taxon>
    </lineage>
</organism>
<dbReference type="InterPro" id="IPR051465">
    <property type="entry name" value="Cell_Envelope_Struct_Comp"/>
</dbReference>
<dbReference type="OrthoDB" id="5845122at2"/>
<dbReference type="AlphaFoldDB" id="A0A431UUH2"/>
<keyword evidence="5" id="KW-1185">Reference proteome</keyword>
<evidence type="ECO:0000256" key="2">
    <source>
        <dbReference type="SAM" id="SignalP"/>
    </source>
</evidence>
<evidence type="ECO:0000313" key="4">
    <source>
        <dbReference type="EMBL" id="RTQ94184.1"/>
    </source>
</evidence>
<keyword evidence="1 2" id="KW-0732">Signal</keyword>
<feature type="domain" description="SLH" evidence="3">
    <location>
        <begin position="32"/>
        <end position="95"/>
    </location>
</feature>
<reference evidence="4 5" key="1">
    <citation type="submission" date="2018-12" db="EMBL/GenBank/DDBJ databases">
        <authorList>
            <person name="Yu L."/>
        </authorList>
    </citation>
    <scope>NUCLEOTIDE SEQUENCE [LARGE SCALE GENOMIC DNA]</scope>
    <source>
        <strain evidence="4 5">S5H2222</strain>
    </source>
</reference>
<feature type="signal peptide" evidence="2">
    <location>
        <begin position="1"/>
        <end position="33"/>
    </location>
</feature>
<proteinExistence type="predicted"/>
<feature type="chain" id="PRO_5019275515" evidence="2">
    <location>
        <begin position="34"/>
        <end position="371"/>
    </location>
</feature>
<dbReference type="EMBL" id="RXNR01000013">
    <property type="protein sequence ID" value="RTQ94184.1"/>
    <property type="molecule type" value="Genomic_DNA"/>
</dbReference>
<name>A0A431UUH2_9BACI</name>
<feature type="domain" description="SLH" evidence="3">
    <location>
        <begin position="96"/>
        <end position="149"/>
    </location>
</feature>
<dbReference type="Pfam" id="PF00395">
    <property type="entry name" value="SLH"/>
    <property type="match status" value="3"/>
</dbReference>
<feature type="domain" description="SLH" evidence="3">
    <location>
        <begin position="150"/>
        <end position="213"/>
    </location>
</feature>
<protein>
    <submittedName>
        <fullName evidence="4">S-layer homology domain-containing protein</fullName>
    </submittedName>
</protein>
<dbReference type="PROSITE" id="PS51272">
    <property type="entry name" value="SLH"/>
    <property type="match status" value="3"/>
</dbReference>
<dbReference type="InterPro" id="IPR001119">
    <property type="entry name" value="SLH_dom"/>
</dbReference>
<comment type="caution">
    <text evidence="4">The sequence shown here is derived from an EMBL/GenBank/DDBJ whole genome shotgun (WGS) entry which is preliminary data.</text>
</comment>
<dbReference type="PANTHER" id="PTHR43308">
    <property type="entry name" value="OUTER MEMBRANE PROTEIN ALPHA-RELATED"/>
    <property type="match status" value="1"/>
</dbReference>
<dbReference type="Proteomes" id="UP000276349">
    <property type="component" value="Unassembled WGS sequence"/>
</dbReference>